<name>A0A9W8A4M1_9FUNG</name>
<dbReference type="PANTHER" id="PTHR11089">
    <property type="entry name" value="GTP-BINDING PROTEIN-RELATED"/>
    <property type="match status" value="1"/>
</dbReference>
<dbReference type="Pfam" id="PF08153">
    <property type="entry name" value="NGP1NT"/>
    <property type="match status" value="1"/>
</dbReference>
<dbReference type="InterPro" id="IPR006073">
    <property type="entry name" value="GTP-bd"/>
</dbReference>
<evidence type="ECO:0000313" key="11">
    <source>
        <dbReference type="Proteomes" id="UP001150538"/>
    </source>
</evidence>
<evidence type="ECO:0000256" key="8">
    <source>
        <dbReference type="SAM" id="MobiDB-lite"/>
    </source>
</evidence>
<proteinExistence type="inferred from homology"/>
<feature type="compositionally biased region" description="Polar residues" evidence="8">
    <location>
        <begin position="549"/>
        <end position="558"/>
    </location>
</feature>
<gene>
    <name evidence="10" type="primary">NOG2</name>
    <name evidence="10" type="ORF">H4219_001940</name>
</gene>
<protein>
    <recommendedName>
        <fullName evidence="3 7">Nucleolar GTP-binding protein 2</fullName>
    </recommendedName>
</protein>
<reference evidence="10" key="1">
    <citation type="submission" date="2022-07" db="EMBL/GenBank/DDBJ databases">
        <title>Phylogenomic reconstructions and comparative analyses of Kickxellomycotina fungi.</title>
        <authorList>
            <person name="Reynolds N.K."/>
            <person name="Stajich J.E."/>
            <person name="Barry K."/>
            <person name="Grigoriev I.V."/>
            <person name="Crous P."/>
            <person name="Smith M.E."/>
        </authorList>
    </citation>
    <scope>NUCLEOTIDE SEQUENCE</scope>
    <source>
        <strain evidence="10">NBRC 100468</strain>
    </source>
</reference>
<dbReference type="Pfam" id="PF01926">
    <property type="entry name" value="MMR_HSR1"/>
    <property type="match status" value="1"/>
</dbReference>
<feature type="region of interest" description="Disordered" evidence="8">
    <location>
        <begin position="1"/>
        <end position="25"/>
    </location>
</feature>
<keyword evidence="4 7" id="KW-0547">Nucleotide-binding</keyword>
<keyword evidence="6 7" id="KW-0539">Nucleus</keyword>
<comment type="subcellular location">
    <subcellularLocation>
        <location evidence="2 7">Nucleus</location>
        <location evidence="2 7">Nucleolus</location>
    </subcellularLocation>
</comment>
<evidence type="ECO:0000256" key="2">
    <source>
        <dbReference type="ARBA" id="ARBA00004604"/>
    </source>
</evidence>
<feature type="region of interest" description="Disordered" evidence="8">
    <location>
        <begin position="528"/>
        <end position="676"/>
    </location>
</feature>
<comment type="similarity">
    <text evidence="7">Belongs to the TRAFAC class YlqF/YawG GTPase family. NOG2 subfamily.</text>
</comment>
<feature type="compositionally biased region" description="Basic residues" evidence="8">
    <location>
        <begin position="626"/>
        <end position="636"/>
    </location>
</feature>
<evidence type="ECO:0000256" key="5">
    <source>
        <dbReference type="ARBA" id="ARBA00023134"/>
    </source>
</evidence>
<dbReference type="FunFam" id="3.40.50.300:FF:000559">
    <property type="entry name" value="Nuclear/nucleolar GTPase 2"/>
    <property type="match status" value="1"/>
</dbReference>
<dbReference type="GO" id="GO:0005525">
    <property type="term" value="F:GTP binding"/>
    <property type="evidence" value="ECO:0007669"/>
    <property type="project" value="UniProtKB-KW"/>
</dbReference>
<feature type="region of interest" description="Disordered" evidence="8">
    <location>
        <begin position="455"/>
        <end position="506"/>
    </location>
</feature>
<sequence>MGKAKKEASRVSTDPGNQKMKGENFYRDKKKLKYLNMLKSGRAVRDRDGKIIKAAPFQSSEAKTARIEPNRRWFGNTRVIGHQVLEDFREKLGSKVNDPYQVLLRQNKLPMSLLQNSSTVGRVNLLETESFSDTFGTKAQRKKPKLDVSMIEQYGENAMTQVDSYEPKKDQDLVENQYVDFADKAREWYFNAGSSKRIWNELYKVVDSSDVIIHVLDARDPNGTRCRHVENYIKSETPHKHLVYVLNKVDLVPTWVTSRWVQSLSKEYPTLAFHASINNSFGKGSLIQLLRQFSKLHSEKRQISVGFIGYPNTGKSSIINTLRKKKVCNVAPIPGETKVWQYITLMRNIYLIDCPGIVQASANDTEEDIVLRGSIRIENLNNPEDYIQSVLDRVRKEYVQRTYNVDHWEDSEEFLTEVAKATGKLNKGGEPDLHVVAKMVLTDWVRGKLPRYSIPPDYELKSSTDKAGEQSVQSIQAADGSAQEQKNDSDESPDQPKHKSKKGVTIGVTQHFKKIVMATEYLPVDLEGTHADEDSTPAPEPTATKKGQPASQDATQQTQEDEPDWDDVFQSAVGEEVSSIPDDSAGNGSGKSKNDEEPDSELDSEGEDGLNGSDSDANDSRDTKHSRMTTNKKKVGVHYYETANVKNKNRKKRTPENPDRLAKKLRHSGKWKVGSK</sequence>
<accession>A0A9W8A4M1</accession>
<keyword evidence="5 7" id="KW-0342">GTP-binding</keyword>
<dbReference type="PROSITE" id="PS51721">
    <property type="entry name" value="G_CP"/>
    <property type="match status" value="1"/>
</dbReference>
<dbReference type="Gene3D" id="1.10.1580.10">
    <property type="match status" value="1"/>
</dbReference>
<comment type="caution">
    <text evidence="10">The sequence shown here is derived from an EMBL/GenBank/DDBJ whole genome shotgun (WGS) entry which is preliminary data.</text>
</comment>
<evidence type="ECO:0000313" key="10">
    <source>
        <dbReference type="EMBL" id="KAJ1919470.1"/>
    </source>
</evidence>
<dbReference type="SUPFAM" id="SSF52540">
    <property type="entry name" value="P-loop containing nucleoside triphosphate hydrolases"/>
    <property type="match status" value="1"/>
</dbReference>
<feature type="compositionally biased region" description="Acidic residues" evidence="8">
    <location>
        <begin position="596"/>
        <end position="608"/>
    </location>
</feature>
<evidence type="ECO:0000256" key="6">
    <source>
        <dbReference type="ARBA" id="ARBA00023242"/>
    </source>
</evidence>
<dbReference type="EMBL" id="JANBPU010000026">
    <property type="protein sequence ID" value="KAJ1919470.1"/>
    <property type="molecule type" value="Genomic_DNA"/>
</dbReference>
<dbReference type="InterPro" id="IPR050755">
    <property type="entry name" value="TRAFAC_YlqF/YawG_RiboMat"/>
</dbReference>
<keyword evidence="11" id="KW-1185">Reference proteome</keyword>
<feature type="domain" description="CP-type G" evidence="9">
    <location>
        <begin position="199"/>
        <end position="360"/>
    </location>
</feature>
<dbReference type="InterPro" id="IPR012971">
    <property type="entry name" value="NOG2_N_dom"/>
</dbReference>
<feature type="compositionally biased region" description="Basic and acidic residues" evidence="8">
    <location>
        <begin position="485"/>
        <end position="497"/>
    </location>
</feature>
<dbReference type="InterPro" id="IPR030378">
    <property type="entry name" value="G_CP_dom"/>
</dbReference>
<evidence type="ECO:0000259" key="9">
    <source>
        <dbReference type="PROSITE" id="PS51721"/>
    </source>
</evidence>
<evidence type="ECO:0000256" key="3">
    <source>
        <dbReference type="ARBA" id="ARBA00022127"/>
    </source>
</evidence>
<dbReference type="PRINTS" id="PR00326">
    <property type="entry name" value="GTP1OBG"/>
</dbReference>
<organism evidence="10 11">
    <name type="scientific">Mycoemilia scoparia</name>
    <dbReference type="NCBI Taxonomy" id="417184"/>
    <lineage>
        <taxon>Eukaryota</taxon>
        <taxon>Fungi</taxon>
        <taxon>Fungi incertae sedis</taxon>
        <taxon>Zoopagomycota</taxon>
        <taxon>Kickxellomycotina</taxon>
        <taxon>Kickxellomycetes</taxon>
        <taxon>Kickxellales</taxon>
        <taxon>Kickxellaceae</taxon>
        <taxon>Mycoemilia</taxon>
    </lineage>
</organism>
<evidence type="ECO:0000256" key="7">
    <source>
        <dbReference type="RuleBase" id="RU364023"/>
    </source>
</evidence>
<dbReference type="PANTHER" id="PTHR11089:SF9">
    <property type="entry name" value="NUCLEOLAR GTP-BINDING PROTEIN 2"/>
    <property type="match status" value="1"/>
</dbReference>
<evidence type="ECO:0000256" key="4">
    <source>
        <dbReference type="ARBA" id="ARBA00022741"/>
    </source>
</evidence>
<dbReference type="Proteomes" id="UP001150538">
    <property type="component" value="Unassembled WGS sequence"/>
</dbReference>
<dbReference type="AlphaFoldDB" id="A0A9W8A4M1"/>
<dbReference type="GO" id="GO:0005730">
    <property type="term" value="C:nucleolus"/>
    <property type="evidence" value="ECO:0007669"/>
    <property type="project" value="UniProtKB-SubCell"/>
</dbReference>
<dbReference type="InterPro" id="IPR027417">
    <property type="entry name" value="P-loop_NTPase"/>
</dbReference>
<dbReference type="Gene3D" id="3.40.50.300">
    <property type="entry name" value="P-loop containing nucleotide triphosphate hydrolases"/>
    <property type="match status" value="1"/>
</dbReference>
<dbReference type="InterPro" id="IPR024929">
    <property type="entry name" value="GNL2_CP_dom"/>
</dbReference>
<feature type="compositionally biased region" description="Basic and acidic residues" evidence="8">
    <location>
        <begin position="458"/>
        <end position="468"/>
    </location>
</feature>
<dbReference type="InterPro" id="IPR023179">
    <property type="entry name" value="GTP-bd_ortho_bundle_sf"/>
</dbReference>
<dbReference type="OrthoDB" id="444945at2759"/>
<dbReference type="CDD" id="cd01858">
    <property type="entry name" value="NGP_1"/>
    <property type="match status" value="1"/>
</dbReference>
<feature type="compositionally biased region" description="Basic residues" evidence="8">
    <location>
        <begin position="663"/>
        <end position="676"/>
    </location>
</feature>
<comment type="function">
    <text evidence="1 7">GTPase that associates with pre-60S ribosomal subunits in the nucleolus and is required for their nuclear export and maturation.</text>
</comment>
<evidence type="ECO:0000256" key="1">
    <source>
        <dbReference type="ARBA" id="ARBA00003892"/>
    </source>
</evidence>